<dbReference type="EMBL" id="CAICTM010000095">
    <property type="protein sequence ID" value="CAB9500967.1"/>
    <property type="molecule type" value="Genomic_DNA"/>
</dbReference>
<keyword evidence="8" id="KW-1185">Reference proteome</keyword>
<dbReference type="GO" id="GO:0006493">
    <property type="term" value="P:protein O-linked glycosylation"/>
    <property type="evidence" value="ECO:0007669"/>
    <property type="project" value="TreeGrafter"/>
</dbReference>
<dbReference type="Gene3D" id="3.40.50.2000">
    <property type="entry name" value="Glycogen Phosphorylase B"/>
    <property type="match status" value="1"/>
</dbReference>
<feature type="signal peptide" evidence="5">
    <location>
        <begin position="1"/>
        <end position="21"/>
    </location>
</feature>
<dbReference type="GO" id="GO:0016757">
    <property type="term" value="F:glycosyltransferase activity"/>
    <property type="evidence" value="ECO:0007669"/>
    <property type="project" value="UniProtKB-KW"/>
</dbReference>
<dbReference type="Proteomes" id="UP001153069">
    <property type="component" value="Unassembled WGS sequence"/>
</dbReference>
<organism evidence="7 8">
    <name type="scientific">Seminavis robusta</name>
    <dbReference type="NCBI Taxonomy" id="568900"/>
    <lineage>
        <taxon>Eukaryota</taxon>
        <taxon>Sar</taxon>
        <taxon>Stramenopiles</taxon>
        <taxon>Ochrophyta</taxon>
        <taxon>Bacillariophyta</taxon>
        <taxon>Bacillariophyceae</taxon>
        <taxon>Bacillariophycidae</taxon>
        <taxon>Naviculales</taxon>
        <taxon>Naviculaceae</taxon>
        <taxon>Seminavis</taxon>
    </lineage>
</organism>
<dbReference type="InterPro" id="IPR029489">
    <property type="entry name" value="OGT/SEC/SPY_C"/>
</dbReference>
<reference evidence="7" key="1">
    <citation type="submission" date="2020-06" db="EMBL/GenBank/DDBJ databases">
        <authorList>
            <consortium name="Plant Systems Biology data submission"/>
        </authorList>
    </citation>
    <scope>NUCLEOTIDE SEQUENCE</scope>
    <source>
        <strain evidence="7">D6</strain>
    </source>
</reference>
<evidence type="ECO:0000256" key="3">
    <source>
        <dbReference type="ARBA" id="ARBA00022737"/>
    </source>
</evidence>
<feature type="domain" description="O-GlcNAc transferase C-terminal" evidence="6">
    <location>
        <begin position="136"/>
        <end position="393"/>
    </location>
</feature>
<sequence length="625" mass="69778">MGLPVLLWWSLTKLALLISFAVHTPQPQQQQEEASLLTQARQFLAVNDTDTAFQYLTQAYANDRNQPGLLACFRDVFSQRIESHDNAVDRMGLASILLEYEHYGAAARHLEQAVQLTASKSSANALSMLFAARAAVCDWTHIQQDSPALVASVQASLKQEDQTPAVHPYKALMWPCLSLADSTKIASKFARRAMSAVSVDPVPTSSLLVHKEEPSIFQVSSRRRPTNGRRIKLGYLSPDFTGAHPLAFLMQDVFRLHNTSEFQLYIYSLVESDDSLEVAKIKHAAHQWTVLPSSNAAAAETIRDDELDILIDLCGYTGTSTVAEIMAHKVAPLQIAYMGFPASTGAPFIDYVVCDRIVVPSSSEVRQHYTEQLLLLPHCYFVNSHRYLSSSLRQPQMPRTRYNLPDSAFVYCCHSRPEKIDPHTFKSWLQVLVNVPHSVLWLLRSGDEMEDNLRQIAEQEFALDKNRLIFCDKAPRDQHLARLQLANLFLDTPAYNAHTVGCDCLSAGVPMVSLLRNHVAPPDEVETDKWASRVGASLLAAIGLDDVLVAGSMEAYQAIMVHCATDSEWFSSVKERLQRNYHTAPLFDTPRWVRNLETGLLEIVALRTEGGSSYSDIEIVDNAGR</sequence>
<accession>A0A9N8H5V5</accession>
<dbReference type="Gene3D" id="3.40.50.11380">
    <property type="match status" value="1"/>
</dbReference>
<name>A0A9N8H5V5_9STRA</name>
<dbReference type="OrthoDB" id="421121at2759"/>
<evidence type="ECO:0000259" key="6">
    <source>
        <dbReference type="Pfam" id="PF13844"/>
    </source>
</evidence>
<dbReference type="PANTHER" id="PTHR44998">
    <property type="match status" value="1"/>
</dbReference>
<gene>
    <name evidence="7" type="ORF">SEMRO_96_G049760.1</name>
</gene>
<keyword evidence="5" id="KW-0732">Signal</keyword>
<dbReference type="PANTHER" id="PTHR44998:SF1">
    <property type="entry name" value="UDP-N-ACETYLGLUCOSAMINE--PEPTIDE N-ACETYLGLUCOSAMINYLTRANSFERASE 110 KDA SUBUNIT"/>
    <property type="match status" value="1"/>
</dbReference>
<feature type="domain" description="O-GlcNAc transferase C-terminal" evidence="6">
    <location>
        <begin position="399"/>
        <end position="595"/>
    </location>
</feature>
<dbReference type="Pfam" id="PF13844">
    <property type="entry name" value="Glyco_transf_41"/>
    <property type="match status" value="2"/>
</dbReference>
<feature type="chain" id="PRO_5040516589" evidence="5">
    <location>
        <begin position="22"/>
        <end position="625"/>
    </location>
</feature>
<evidence type="ECO:0000256" key="2">
    <source>
        <dbReference type="ARBA" id="ARBA00022679"/>
    </source>
</evidence>
<dbReference type="InterPro" id="IPR011990">
    <property type="entry name" value="TPR-like_helical_dom_sf"/>
</dbReference>
<dbReference type="AlphaFoldDB" id="A0A9N8H5V5"/>
<evidence type="ECO:0000313" key="8">
    <source>
        <dbReference type="Proteomes" id="UP001153069"/>
    </source>
</evidence>
<dbReference type="Gene3D" id="1.25.40.10">
    <property type="entry name" value="Tetratricopeptide repeat domain"/>
    <property type="match status" value="1"/>
</dbReference>
<comment type="pathway">
    <text evidence="1">Protein modification; protein glycosylation.</text>
</comment>
<keyword evidence="4" id="KW-0802">TPR repeat</keyword>
<evidence type="ECO:0000313" key="7">
    <source>
        <dbReference type="EMBL" id="CAB9500967.1"/>
    </source>
</evidence>
<keyword evidence="2" id="KW-0808">Transferase</keyword>
<keyword evidence="7" id="KW-0328">Glycosyltransferase</keyword>
<keyword evidence="3" id="KW-0677">Repeat</keyword>
<protein>
    <submittedName>
        <fullName evidence="7">Peptide N-acetylglucosaminyltransferase 110 kDa subunit</fullName>
    </submittedName>
</protein>
<proteinExistence type="predicted"/>
<evidence type="ECO:0000256" key="4">
    <source>
        <dbReference type="ARBA" id="ARBA00022803"/>
    </source>
</evidence>
<evidence type="ECO:0000256" key="1">
    <source>
        <dbReference type="ARBA" id="ARBA00004922"/>
    </source>
</evidence>
<comment type="caution">
    <text evidence="7">The sequence shown here is derived from an EMBL/GenBank/DDBJ whole genome shotgun (WGS) entry which is preliminary data.</text>
</comment>
<evidence type="ECO:0000256" key="5">
    <source>
        <dbReference type="SAM" id="SignalP"/>
    </source>
</evidence>